<evidence type="ECO:0000313" key="1">
    <source>
        <dbReference type="EMBL" id="PKR90887.1"/>
    </source>
</evidence>
<sequence length="102" mass="11202">MAEFRAPKPTVSLKTRRGHVNYMANMLTRVNNDQVARRLMKADEATLMETHSAAVIGTFNWLMDNEAAIAAFIALPEEDRKAILAAPAVAAEAARKAMEETS</sequence>
<protein>
    <submittedName>
        <fullName evidence="1">Uncharacterized protein</fullName>
    </submittedName>
</protein>
<keyword evidence="2" id="KW-1185">Reference proteome</keyword>
<reference evidence="1 2" key="1">
    <citation type="submission" date="2017-12" db="EMBL/GenBank/DDBJ databases">
        <title>Anaerobic carbon monoxide metabolism by Pleomorphomonas carboxyditropha sp. nov., a new mesophilic hydrogenogenic carboxidotroph.</title>
        <authorList>
            <person name="Esquivel-Elizondo S."/>
            <person name="Krajmalnik-Brown R."/>
        </authorList>
    </citation>
    <scope>NUCLEOTIDE SEQUENCE [LARGE SCALE GENOMIC DNA]</scope>
    <source>
        <strain evidence="1 2">R5-392</strain>
    </source>
</reference>
<dbReference type="EMBL" id="PJNW01000002">
    <property type="protein sequence ID" value="PKR90887.1"/>
    <property type="molecule type" value="Genomic_DNA"/>
</dbReference>
<accession>A0A1I4Q6Z6</accession>
<comment type="caution">
    <text evidence="1">The sequence shown here is derived from an EMBL/GenBank/DDBJ whole genome shotgun (WGS) entry which is preliminary data.</text>
</comment>
<dbReference type="OrthoDB" id="8454541at2"/>
<dbReference type="AlphaFoldDB" id="A0A1I4Q6Z6"/>
<dbReference type="RefSeq" id="WP_101288150.1">
    <property type="nucleotide sequence ID" value="NZ_FOUQ01000001.1"/>
</dbReference>
<gene>
    <name evidence="1" type="ORF">CXZ10_05950</name>
</gene>
<organism evidence="1 2">
    <name type="scientific">Pleomorphomonas diazotrophica</name>
    <dbReference type="NCBI Taxonomy" id="1166257"/>
    <lineage>
        <taxon>Bacteria</taxon>
        <taxon>Pseudomonadati</taxon>
        <taxon>Pseudomonadota</taxon>
        <taxon>Alphaproteobacteria</taxon>
        <taxon>Hyphomicrobiales</taxon>
        <taxon>Pleomorphomonadaceae</taxon>
        <taxon>Pleomorphomonas</taxon>
    </lineage>
</organism>
<name>A0A1I4Q6Z6_9HYPH</name>
<evidence type="ECO:0000313" key="2">
    <source>
        <dbReference type="Proteomes" id="UP000233491"/>
    </source>
</evidence>
<dbReference type="Proteomes" id="UP000233491">
    <property type="component" value="Unassembled WGS sequence"/>
</dbReference>
<proteinExistence type="predicted"/>